<dbReference type="Gene3D" id="3.40.720.10">
    <property type="entry name" value="Alkaline Phosphatase, subunit A"/>
    <property type="match status" value="1"/>
</dbReference>
<name>A0A7K1STV3_9SPHI</name>
<feature type="signal peptide" evidence="3">
    <location>
        <begin position="1"/>
        <end position="23"/>
    </location>
</feature>
<accession>A0A7K1STV3</accession>
<dbReference type="PANTHER" id="PTHR43751">
    <property type="entry name" value="SULFATASE"/>
    <property type="match status" value="1"/>
</dbReference>
<dbReference type="PROSITE" id="PS00523">
    <property type="entry name" value="SULFATASE_1"/>
    <property type="match status" value="1"/>
</dbReference>
<dbReference type="InterPro" id="IPR000917">
    <property type="entry name" value="Sulfatase_N"/>
</dbReference>
<dbReference type="InterPro" id="IPR052701">
    <property type="entry name" value="GAG_Ulvan_Degrading_Sulfatases"/>
</dbReference>
<evidence type="ECO:0000256" key="1">
    <source>
        <dbReference type="ARBA" id="ARBA00008779"/>
    </source>
</evidence>
<dbReference type="Gene3D" id="3.90.182.10">
    <property type="entry name" value="Toxin - Anthrax Protective Antigen,domain 1"/>
    <property type="match status" value="1"/>
</dbReference>
<gene>
    <name evidence="5" type="ORF">GO621_02995</name>
</gene>
<keyword evidence="6" id="KW-1185">Reference proteome</keyword>
<organism evidence="5 6">
    <name type="scientific">Mucilaginibacter arboris</name>
    <dbReference type="NCBI Taxonomy" id="2682090"/>
    <lineage>
        <taxon>Bacteria</taxon>
        <taxon>Pseudomonadati</taxon>
        <taxon>Bacteroidota</taxon>
        <taxon>Sphingobacteriia</taxon>
        <taxon>Sphingobacteriales</taxon>
        <taxon>Sphingobacteriaceae</taxon>
        <taxon>Mucilaginibacter</taxon>
    </lineage>
</organism>
<dbReference type="InterPro" id="IPR024607">
    <property type="entry name" value="Sulfatase_CS"/>
</dbReference>
<dbReference type="GO" id="GO:0016787">
    <property type="term" value="F:hydrolase activity"/>
    <property type="evidence" value="ECO:0007669"/>
    <property type="project" value="UniProtKB-KW"/>
</dbReference>
<evidence type="ECO:0000256" key="2">
    <source>
        <dbReference type="ARBA" id="ARBA00022801"/>
    </source>
</evidence>
<dbReference type="PROSITE" id="PS51820">
    <property type="entry name" value="PA14"/>
    <property type="match status" value="1"/>
</dbReference>
<keyword evidence="5" id="KW-0808">Transferase</keyword>
<evidence type="ECO:0000259" key="4">
    <source>
        <dbReference type="PROSITE" id="PS51820"/>
    </source>
</evidence>
<evidence type="ECO:0000313" key="5">
    <source>
        <dbReference type="EMBL" id="MVN20500.1"/>
    </source>
</evidence>
<keyword evidence="2 5" id="KW-0378">Hydrolase</keyword>
<dbReference type="Pfam" id="PF07691">
    <property type="entry name" value="PA14"/>
    <property type="match status" value="1"/>
</dbReference>
<dbReference type="SUPFAM" id="SSF56988">
    <property type="entry name" value="Anthrax protective antigen"/>
    <property type="match status" value="1"/>
</dbReference>
<comment type="similarity">
    <text evidence="1">Belongs to the sulfatase family.</text>
</comment>
<keyword evidence="3" id="KW-0732">Signal</keyword>
<reference evidence="5 6" key="1">
    <citation type="submission" date="2019-12" db="EMBL/GenBank/DDBJ databases">
        <title>Mucilaginibacter sp. HMF7410 genome sequencing and assembly.</title>
        <authorList>
            <person name="Kang H."/>
            <person name="Cha I."/>
            <person name="Kim H."/>
            <person name="Joh K."/>
        </authorList>
    </citation>
    <scope>NUCLEOTIDE SEQUENCE [LARGE SCALE GENOMIC DNA]</scope>
    <source>
        <strain evidence="5 6">HMF7410</strain>
    </source>
</reference>
<sequence length="693" mass="77607">MKKNYTVIGIVLLVLANAIPARAQKAPNIIFILTDDLGYGDIGVFFQNERQKSGDRSKPYELTPYIDQLAVRGAKFTQQYCNAPVCAPSRASLLTGVNQGNAHVRDNQFDKALENNHTMATVLKAAGYQTVAVGKWGLQGVTGDGPDWPAHPLKRGFDSYYGYMRHMDGHEHYPVEGLYDGKKQVWSDYKEVSAGLEKCYTTDLWTARAKKWIIDHQNSKDATAPFFMYLAYDCPHAVLELPTGAYPKGRGLKGGLQWLDEPGHMINTATGQVDSYIYPEYANATYDNDSNAATPEIPWPETYKRYATAVRRIDDAVGDVMQLLADLKIADNTLVVFTSDNGPSIESYLPASFVPNHPTFFGSYGPFDGIKRDCWEGGLRMPTLAVWPGHILPGKTITTPSMLSDWLATFADAAHIQPPERTDGVSLLPDLTGKGKQQKSLVYAEYFEGGRTPAFKEFEASRRNRKREQMQMIRIGDLAGVRYQIKSAGDDFEIYNVVKDPKETDNLALKPGFEKIQAQMKAKVLQVRRADAGAPRPYDTVPIPASTFSGKLLPGINWKFYQGDFPWVISEKNLKPNNKGTAKNISGKEQDAKEGMICYEGFIKIPADGKYTFFLQAEGKAYLRLHEASLIDEDFGYRSNTEVKQEIYLKAGLHPIKLNYLIPEGMAPGLKLKWQNAKSDWMELSDKDFYHEQ</sequence>
<dbReference type="RefSeq" id="WP_157564043.1">
    <property type="nucleotide sequence ID" value="NZ_WPIK01000002.1"/>
</dbReference>
<comment type="caution">
    <text evidence="5">The sequence shown here is derived from an EMBL/GenBank/DDBJ whole genome shotgun (WGS) entry which is preliminary data.</text>
</comment>
<dbReference type="Proteomes" id="UP000462014">
    <property type="component" value="Unassembled WGS sequence"/>
</dbReference>
<dbReference type="InterPro" id="IPR011658">
    <property type="entry name" value="PA14_dom"/>
</dbReference>
<dbReference type="InterPro" id="IPR037524">
    <property type="entry name" value="PA14/GLEYA"/>
</dbReference>
<dbReference type="Pfam" id="PF00884">
    <property type="entry name" value="Sulfatase"/>
    <property type="match status" value="1"/>
</dbReference>
<proteinExistence type="inferred from homology"/>
<dbReference type="EMBL" id="WPIK01000002">
    <property type="protein sequence ID" value="MVN20500.1"/>
    <property type="molecule type" value="Genomic_DNA"/>
</dbReference>
<dbReference type="AlphaFoldDB" id="A0A7K1STV3"/>
<feature type="domain" description="PA14" evidence="4">
    <location>
        <begin position="551"/>
        <end position="689"/>
    </location>
</feature>
<evidence type="ECO:0000313" key="6">
    <source>
        <dbReference type="Proteomes" id="UP000462014"/>
    </source>
</evidence>
<protein>
    <submittedName>
        <fullName evidence="5">Sulfatase-like hydrolase/transferase</fullName>
    </submittedName>
</protein>
<feature type="chain" id="PRO_5029527489" evidence="3">
    <location>
        <begin position="24"/>
        <end position="693"/>
    </location>
</feature>
<dbReference type="SUPFAM" id="SSF53649">
    <property type="entry name" value="Alkaline phosphatase-like"/>
    <property type="match status" value="1"/>
</dbReference>
<dbReference type="PANTHER" id="PTHR43751:SF3">
    <property type="entry name" value="SULFATASE N-TERMINAL DOMAIN-CONTAINING PROTEIN"/>
    <property type="match status" value="1"/>
</dbReference>
<dbReference type="InterPro" id="IPR017850">
    <property type="entry name" value="Alkaline_phosphatase_core_sf"/>
</dbReference>
<dbReference type="GO" id="GO:0016740">
    <property type="term" value="F:transferase activity"/>
    <property type="evidence" value="ECO:0007669"/>
    <property type="project" value="UniProtKB-KW"/>
</dbReference>
<evidence type="ECO:0000256" key="3">
    <source>
        <dbReference type="SAM" id="SignalP"/>
    </source>
</evidence>